<protein>
    <submittedName>
        <fullName evidence="3">Glycerophosphodiester phosphodiesterase</fullName>
    </submittedName>
</protein>
<dbReference type="Gene3D" id="3.20.20.190">
    <property type="entry name" value="Phosphatidylinositol (PI) phosphodiesterase"/>
    <property type="match status" value="1"/>
</dbReference>
<feature type="signal peptide" evidence="1">
    <location>
        <begin position="1"/>
        <end position="28"/>
    </location>
</feature>
<reference evidence="3" key="1">
    <citation type="submission" date="2020-11" db="EMBL/GenBank/DDBJ databases">
        <title>Whole-genome analyses of Nonomuraea sp. K274.</title>
        <authorList>
            <person name="Veyisoglu A."/>
        </authorList>
    </citation>
    <scope>NUCLEOTIDE SEQUENCE</scope>
    <source>
        <strain evidence="3">K274</strain>
    </source>
</reference>
<keyword evidence="1" id="KW-0732">Signal</keyword>
<organism evidence="3 4">
    <name type="scientific">Nonomuraea cypriaca</name>
    <dbReference type="NCBI Taxonomy" id="1187855"/>
    <lineage>
        <taxon>Bacteria</taxon>
        <taxon>Bacillati</taxon>
        <taxon>Actinomycetota</taxon>
        <taxon>Actinomycetes</taxon>
        <taxon>Streptosporangiales</taxon>
        <taxon>Streptosporangiaceae</taxon>
        <taxon>Nonomuraea</taxon>
    </lineage>
</organism>
<dbReference type="GO" id="GO:0008081">
    <property type="term" value="F:phosphoric diester hydrolase activity"/>
    <property type="evidence" value="ECO:0007669"/>
    <property type="project" value="InterPro"/>
</dbReference>
<dbReference type="GO" id="GO:0006629">
    <property type="term" value="P:lipid metabolic process"/>
    <property type="evidence" value="ECO:0007669"/>
    <property type="project" value="InterPro"/>
</dbReference>
<dbReference type="EMBL" id="JADOGI010000102">
    <property type="protein sequence ID" value="MBF8189822.1"/>
    <property type="molecule type" value="Genomic_DNA"/>
</dbReference>
<sequence>MEPPVKLRHVLVSVAFVPALAAPAAAHAATARDPGLLPQKTHFDLQAHRGGIGMTTEESLEGFAKALRLGVSTLELDTQVTKDEKVVVTHDRQVSAQKCRDTAPVTPGDPMYPYVGKFVKDLTLAQIKTMDCGFQQLPGFPEQEVIRGFRMAELKDVLDLVRSYHANQVSLNIETKVEAGAPQETAPRELFVRRVFEEIRASGIEKQVTIQSFDWGALMEMHRLASGWPLVALTNYDFLQVGRPGASPWLGGIDADDFGGDFVRAAASIPGVKALSPVYGFAQSGKIGDPGFRFYVDPAMVSAAHARGLKVIPWTCDDPATIEALIDMGIDGIITDYPNLVREIMAERGMRLPKAYEPRSSALSAAE</sequence>
<dbReference type="SUPFAM" id="SSF51695">
    <property type="entry name" value="PLC-like phosphodiesterases"/>
    <property type="match status" value="1"/>
</dbReference>
<gene>
    <name evidence="3" type="ORF">ITP53_29680</name>
</gene>
<evidence type="ECO:0000313" key="4">
    <source>
        <dbReference type="Proteomes" id="UP000605361"/>
    </source>
</evidence>
<dbReference type="Proteomes" id="UP000605361">
    <property type="component" value="Unassembled WGS sequence"/>
</dbReference>
<evidence type="ECO:0000259" key="2">
    <source>
        <dbReference type="PROSITE" id="PS51704"/>
    </source>
</evidence>
<proteinExistence type="predicted"/>
<dbReference type="PANTHER" id="PTHR46211">
    <property type="entry name" value="GLYCEROPHOSPHORYL DIESTER PHOSPHODIESTERASE"/>
    <property type="match status" value="1"/>
</dbReference>
<dbReference type="PANTHER" id="PTHR46211:SF14">
    <property type="entry name" value="GLYCEROPHOSPHODIESTER PHOSPHODIESTERASE"/>
    <property type="match status" value="1"/>
</dbReference>
<accession>A0A931ABC5</accession>
<evidence type="ECO:0000256" key="1">
    <source>
        <dbReference type="SAM" id="SignalP"/>
    </source>
</evidence>
<dbReference type="PROSITE" id="PS51704">
    <property type="entry name" value="GP_PDE"/>
    <property type="match status" value="1"/>
</dbReference>
<keyword evidence="4" id="KW-1185">Reference proteome</keyword>
<dbReference type="PROSITE" id="PS50007">
    <property type="entry name" value="PIPLC_X_DOMAIN"/>
    <property type="match status" value="1"/>
</dbReference>
<name>A0A931ABC5_9ACTN</name>
<dbReference type="AlphaFoldDB" id="A0A931ABC5"/>
<comment type="caution">
    <text evidence="3">The sequence shown here is derived from an EMBL/GenBank/DDBJ whole genome shotgun (WGS) entry which is preliminary data.</text>
</comment>
<feature type="domain" description="GP-PDE" evidence="2">
    <location>
        <begin position="43"/>
        <end position="345"/>
    </location>
</feature>
<dbReference type="Pfam" id="PF03009">
    <property type="entry name" value="GDPD"/>
    <property type="match status" value="1"/>
</dbReference>
<dbReference type="InterPro" id="IPR017946">
    <property type="entry name" value="PLC-like_Pdiesterase_TIM-brl"/>
</dbReference>
<feature type="chain" id="PRO_5036769804" evidence="1">
    <location>
        <begin position="29"/>
        <end position="367"/>
    </location>
</feature>
<evidence type="ECO:0000313" key="3">
    <source>
        <dbReference type="EMBL" id="MBF8189822.1"/>
    </source>
</evidence>
<dbReference type="InterPro" id="IPR030395">
    <property type="entry name" value="GP_PDE_dom"/>
</dbReference>